<feature type="domain" description="Ion transport" evidence="15">
    <location>
        <begin position="524"/>
        <end position="752"/>
    </location>
</feature>
<feature type="domain" description="Ion transport" evidence="15">
    <location>
        <begin position="219"/>
        <end position="307"/>
    </location>
</feature>
<dbReference type="PRINTS" id="PR01629">
    <property type="entry name" value="TVDCCALPHA1"/>
</dbReference>
<dbReference type="FunFam" id="1.20.120.350:FF:000007">
    <property type="entry name" value="Voltage-dependent T-type calcium channel subunit alpha"/>
    <property type="match status" value="1"/>
</dbReference>
<evidence type="ECO:0000256" key="12">
    <source>
        <dbReference type="ARBA" id="ARBA00023180"/>
    </source>
</evidence>
<keyword evidence="12" id="KW-0325">Glycoprotein</keyword>
<keyword evidence="5 14" id="KW-0812">Transmembrane</keyword>
<accession>A0AAD9BKL7</accession>
<comment type="caution">
    <text evidence="16">The sequence shown here is derived from an EMBL/GenBank/DDBJ whole genome shotgun (WGS) entry which is preliminary data.</text>
</comment>
<reference evidence="16" key="1">
    <citation type="submission" date="2023-04" db="EMBL/GenBank/DDBJ databases">
        <title>Chromosome-level genome of Chaenocephalus aceratus.</title>
        <authorList>
            <person name="Park H."/>
        </authorList>
    </citation>
    <scope>NUCLEOTIDE SEQUENCE</scope>
    <source>
        <strain evidence="16">DE</strain>
        <tissue evidence="16">Muscle</tissue>
    </source>
</reference>
<organism evidence="16 17">
    <name type="scientific">Dissostichus eleginoides</name>
    <name type="common">Patagonian toothfish</name>
    <name type="synonym">Dissostichus amissus</name>
    <dbReference type="NCBI Taxonomy" id="100907"/>
    <lineage>
        <taxon>Eukaryota</taxon>
        <taxon>Metazoa</taxon>
        <taxon>Chordata</taxon>
        <taxon>Craniata</taxon>
        <taxon>Vertebrata</taxon>
        <taxon>Euteleostomi</taxon>
        <taxon>Actinopterygii</taxon>
        <taxon>Neopterygii</taxon>
        <taxon>Teleostei</taxon>
        <taxon>Neoteleostei</taxon>
        <taxon>Acanthomorphata</taxon>
        <taxon>Eupercaria</taxon>
        <taxon>Perciformes</taxon>
        <taxon>Notothenioidei</taxon>
        <taxon>Nototheniidae</taxon>
        <taxon>Dissostichus</taxon>
    </lineage>
</organism>
<dbReference type="GO" id="GO:0008331">
    <property type="term" value="F:high voltage-gated calcium channel activity"/>
    <property type="evidence" value="ECO:0007669"/>
    <property type="project" value="TreeGrafter"/>
</dbReference>
<feature type="transmembrane region" description="Helical" evidence="14">
    <location>
        <begin position="43"/>
        <end position="62"/>
    </location>
</feature>
<dbReference type="InterPro" id="IPR005445">
    <property type="entry name" value="VDCC_T_a1"/>
</dbReference>
<dbReference type="AlphaFoldDB" id="A0AAD9BKL7"/>
<proteinExistence type="predicted"/>
<feature type="domain" description="Ion transport" evidence="15">
    <location>
        <begin position="967"/>
        <end position="1072"/>
    </location>
</feature>
<dbReference type="InterPro" id="IPR027359">
    <property type="entry name" value="Volt_channel_dom_sf"/>
</dbReference>
<dbReference type="InterPro" id="IPR005821">
    <property type="entry name" value="Ion_trans_dom"/>
</dbReference>
<evidence type="ECO:0000256" key="4">
    <source>
        <dbReference type="ARBA" id="ARBA00022673"/>
    </source>
</evidence>
<keyword evidence="6" id="KW-0677">Repeat</keyword>
<keyword evidence="3" id="KW-0109">Calcium transport</keyword>
<evidence type="ECO:0000256" key="7">
    <source>
        <dbReference type="ARBA" id="ARBA00022837"/>
    </source>
</evidence>
<keyword evidence="17" id="KW-1185">Reference proteome</keyword>
<feature type="transmembrane region" description="Helical" evidence="14">
    <location>
        <begin position="271"/>
        <end position="296"/>
    </location>
</feature>
<evidence type="ECO:0000256" key="14">
    <source>
        <dbReference type="SAM" id="Phobius"/>
    </source>
</evidence>
<feature type="transmembrane region" description="Helical" evidence="14">
    <location>
        <begin position="525"/>
        <end position="543"/>
    </location>
</feature>
<evidence type="ECO:0000256" key="5">
    <source>
        <dbReference type="ARBA" id="ARBA00022692"/>
    </source>
</evidence>
<keyword evidence="2" id="KW-0813">Transport</keyword>
<keyword evidence="9 14" id="KW-1133">Transmembrane helix</keyword>
<evidence type="ECO:0000256" key="3">
    <source>
        <dbReference type="ARBA" id="ARBA00022568"/>
    </source>
</evidence>
<gene>
    <name evidence="16" type="ORF">KUDE01_029513</name>
</gene>
<dbReference type="Gene3D" id="1.10.287.70">
    <property type="match status" value="3"/>
</dbReference>
<sequence>MLSKALDDGIFVFFAGEMVMKMVALGIIGQSGYLSDTWNRLDFFIVVVGGTGGSLCVCATALQNDNGIIDVRVGQGQADHDAIDTAVAFPLRRMLEYSLDGHNVSLSAIRTVRVLRPLRAINRVPSMRILVTLLLDTLPMLGNVLALRYNISFLSGYYKADGTDDHPFICSMDRENGMLRCSDVPRRRVGRTYCLLSPEEARTEEGLRGDDSGSCVNWYQYYNECLTGDVNPHKGAINFDNIGYAWIAIFQVITLEGWVDIMYYVMDAHSFYNFIYFIFLIIVGSFFMINLCLVVIATQFSETKQREHALMKSEQRARQLHQSASTLASDSQPGSCYEEIIRYLGHLGRKAWRRLGRCVAGTRKHFHCVCQKDPGGGATRGGGAGEMNGLANRHLDAKARDKKRLVAKETVNRLPQLVLEHGGCTGQPGLPLPGEVPGDSSVCPYCIYYNQLSDSENVNEHPEDQHHGYSKSCHGNSPCHSSSPCHCSSPPRRVDAQVSEPKKRLYKRCWAGLQSKLELIVSSRYFSRGIMIAILINTLSMGIEFHEQPKELTDILEISNMVFTSLFSLEMLLKLAALGLFGYIKNPYNGFDSVIVIISVWEIMGEAEGGLSVLRTFRLLRVLKLVRFLPALRRQLVVLVKTMDNVATFCMLLMLFIFIFSILGMHLFGCKFGLRQDTGDTLPDRKNFDSLLWATVTVFQILTQEDWNAVLYNGMASTTPLAALYFVALMTFGNYVLFNLLVAILVEGFQAEGDANRSEADDERQSLCYEDEEKLREMYAAELKIQAMMLSPNGLLNPKASMPQLHPLPPTLPVITHTAATPTINYSQPRRASGVSMDVHSLELRSPLATQDPWESRRSSWTSISRASSLHRRSQSGEMESLLFDTHTSSNYSSRDQSLDQVDYLQVPVLHSPDCNGTTFHLPDPDDATLRLWCQRVIGHKLFDHVILLFIFLNCITIALERPDIPVISRAPGLKLVVETLITSLRPIGNIVLICCAFFIVFGILGVQLFKGKFFHCEGLDVSNITNKTHCLGSGYRWVRRKYNFDNIGQALMSLFVLSCKDGWVSIMYDGLTLSQWTSSQ</sequence>
<dbReference type="EMBL" id="JASDAP010000020">
    <property type="protein sequence ID" value="KAK1885792.1"/>
    <property type="molecule type" value="Genomic_DNA"/>
</dbReference>
<dbReference type="Gene3D" id="1.20.120.350">
    <property type="entry name" value="Voltage-gated potassium channels. Chain C"/>
    <property type="match status" value="2"/>
</dbReference>
<comment type="subcellular location">
    <subcellularLocation>
        <location evidence="1">Membrane</location>
        <topology evidence="1">Multi-pass membrane protein</topology>
    </subcellularLocation>
</comment>
<keyword evidence="4" id="KW-0107">Calcium channel</keyword>
<dbReference type="Pfam" id="PF00520">
    <property type="entry name" value="Ion_trans"/>
    <property type="match status" value="4"/>
</dbReference>
<evidence type="ECO:0000256" key="11">
    <source>
        <dbReference type="ARBA" id="ARBA00023136"/>
    </source>
</evidence>
<evidence type="ECO:0000256" key="13">
    <source>
        <dbReference type="ARBA" id="ARBA00023303"/>
    </source>
</evidence>
<keyword evidence="13" id="KW-0407">Ion channel</keyword>
<keyword evidence="11 14" id="KW-0472">Membrane</keyword>
<feature type="transmembrane region" description="Helical" evidence="14">
    <location>
        <begin position="646"/>
        <end position="668"/>
    </location>
</feature>
<dbReference type="PANTHER" id="PTHR45628:SF37">
    <property type="entry name" value="VOLTAGE-DEPENDENT T-TYPE CALCIUM CHANNEL SUBUNIT ALPHA-1H"/>
    <property type="match status" value="1"/>
</dbReference>
<keyword evidence="10" id="KW-0406">Ion transport</keyword>
<keyword evidence="7" id="KW-0106">Calcium</keyword>
<dbReference type="FunFam" id="1.10.287.70:FF:000136">
    <property type="entry name" value="Voltage-dependent T-type calcium channel subunit alpha"/>
    <property type="match status" value="1"/>
</dbReference>
<dbReference type="GO" id="GO:0005891">
    <property type="term" value="C:voltage-gated calcium channel complex"/>
    <property type="evidence" value="ECO:0007669"/>
    <property type="project" value="InterPro"/>
</dbReference>
<evidence type="ECO:0000313" key="16">
    <source>
        <dbReference type="EMBL" id="KAK1885792.1"/>
    </source>
</evidence>
<name>A0AAD9BKL7_DISEL</name>
<dbReference type="Proteomes" id="UP001228049">
    <property type="component" value="Unassembled WGS sequence"/>
</dbReference>
<evidence type="ECO:0000259" key="15">
    <source>
        <dbReference type="Pfam" id="PF00520"/>
    </source>
</evidence>
<evidence type="ECO:0000256" key="9">
    <source>
        <dbReference type="ARBA" id="ARBA00022989"/>
    </source>
</evidence>
<dbReference type="SUPFAM" id="SSF81324">
    <property type="entry name" value="Voltage-gated potassium channels"/>
    <property type="match status" value="3"/>
</dbReference>
<keyword evidence="8" id="KW-0851">Voltage-gated channel</keyword>
<dbReference type="InterPro" id="IPR050599">
    <property type="entry name" value="VDCC_alpha-1_subunit"/>
</dbReference>
<protein>
    <submittedName>
        <fullName evidence="16">Voltage-dependent T-type calcium channel subunit alpha-1I</fullName>
    </submittedName>
</protein>
<feature type="transmembrane region" description="Helical" evidence="14">
    <location>
        <begin position="563"/>
        <end position="584"/>
    </location>
</feature>
<evidence type="ECO:0000256" key="8">
    <source>
        <dbReference type="ARBA" id="ARBA00022882"/>
    </source>
</evidence>
<feature type="transmembrane region" description="Helical" evidence="14">
    <location>
        <begin position="244"/>
        <end position="265"/>
    </location>
</feature>
<feature type="domain" description="Ion transport" evidence="15">
    <location>
        <begin position="10"/>
        <end position="147"/>
    </location>
</feature>
<feature type="transmembrane region" description="Helical" evidence="14">
    <location>
        <begin position="722"/>
        <end position="746"/>
    </location>
</feature>
<evidence type="ECO:0000256" key="1">
    <source>
        <dbReference type="ARBA" id="ARBA00004141"/>
    </source>
</evidence>
<feature type="transmembrane region" description="Helical" evidence="14">
    <location>
        <begin position="988"/>
        <end position="1010"/>
    </location>
</feature>
<feature type="transmembrane region" description="Helical" evidence="14">
    <location>
        <begin position="12"/>
        <end position="31"/>
    </location>
</feature>
<dbReference type="PANTHER" id="PTHR45628">
    <property type="entry name" value="VOLTAGE-DEPENDENT CALCIUM CHANNEL TYPE A SUBUNIT ALPHA-1"/>
    <property type="match status" value="1"/>
</dbReference>
<evidence type="ECO:0000313" key="17">
    <source>
        <dbReference type="Proteomes" id="UP001228049"/>
    </source>
</evidence>
<dbReference type="GO" id="GO:0098703">
    <property type="term" value="P:calcium ion import across plasma membrane"/>
    <property type="evidence" value="ECO:0007669"/>
    <property type="project" value="TreeGrafter"/>
</dbReference>
<evidence type="ECO:0000256" key="6">
    <source>
        <dbReference type="ARBA" id="ARBA00022737"/>
    </source>
</evidence>
<evidence type="ECO:0000256" key="10">
    <source>
        <dbReference type="ARBA" id="ARBA00023065"/>
    </source>
</evidence>
<evidence type="ECO:0000256" key="2">
    <source>
        <dbReference type="ARBA" id="ARBA00022448"/>
    </source>
</evidence>